<keyword evidence="24" id="KW-1185">Reference proteome</keyword>
<keyword evidence="7 18" id="KW-0963">Cytoplasm</keyword>
<dbReference type="NCBIfam" id="NF002378">
    <property type="entry name" value="PRK01372.1"/>
    <property type="match status" value="1"/>
</dbReference>
<dbReference type="GO" id="GO:0046872">
    <property type="term" value="F:metal ion binding"/>
    <property type="evidence" value="ECO:0007669"/>
    <property type="project" value="UniProtKB-KW"/>
</dbReference>
<proteinExistence type="inferred from homology"/>
<feature type="active site" evidence="19">
    <location>
        <position position="153"/>
    </location>
</feature>
<dbReference type="GO" id="GO:0005524">
    <property type="term" value="F:ATP binding"/>
    <property type="evidence" value="ECO:0007669"/>
    <property type="project" value="UniProtKB-UniRule"/>
</dbReference>
<dbReference type="SUPFAM" id="SSF52440">
    <property type="entry name" value="PreATP-grasp domain"/>
    <property type="match status" value="1"/>
</dbReference>
<evidence type="ECO:0000256" key="4">
    <source>
        <dbReference type="ARBA" id="ARBA00004752"/>
    </source>
</evidence>
<keyword evidence="9 20" id="KW-0479">Metal-binding</keyword>
<keyword evidence="15 20" id="KW-0464">Manganese</keyword>
<dbReference type="GO" id="GO:0008360">
    <property type="term" value="P:regulation of cell shape"/>
    <property type="evidence" value="ECO:0007669"/>
    <property type="project" value="UniProtKB-KW"/>
</dbReference>
<evidence type="ECO:0000256" key="15">
    <source>
        <dbReference type="ARBA" id="ARBA00023211"/>
    </source>
</evidence>
<dbReference type="PROSITE" id="PS50975">
    <property type="entry name" value="ATP_GRASP"/>
    <property type="match status" value="1"/>
</dbReference>
<evidence type="ECO:0000313" key="23">
    <source>
        <dbReference type="EMBL" id="ROO25037.1"/>
    </source>
</evidence>
<evidence type="ECO:0000256" key="21">
    <source>
        <dbReference type="PROSITE-ProRule" id="PRU00409"/>
    </source>
</evidence>
<dbReference type="NCBIfam" id="TIGR01205">
    <property type="entry name" value="D_ala_D_alaTIGR"/>
    <property type="match status" value="1"/>
</dbReference>
<dbReference type="SUPFAM" id="SSF56059">
    <property type="entry name" value="Glutathione synthetase ATP-binding domain-like"/>
    <property type="match status" value="1"/>
</dbReference>
<evidence type="ECO:0000259" key="22">
    <source>
        <dbReference type="PROSITE" id="PS50975"/>
    </source>
</evidence>
<dbReference type="Gene3D" id="3.40.50.20">
    <property type="match status" value="1"/>
</dbReference>
<evidence type="ECO:0000256" key="2">
    <source>
        <dbReference type="ARBA" id="ARBA00003921"/>
    </source>
</evidence>
<comment type="cofactor">
    <cofactor evidence="1">
        <name>Mn(2+)</name>
        <dbReference type="ChEBI" id="CHEBI:29035"/>
    </cofactor>
</comment>
<evidence type="ECO:0000256" key="6">
    <source>
        <dbReference type="ARBA" id="ARBA00012216"/>
    </source>
</evidence>
<dbReference type="PANTHER" id="PTHR23132:SF23">
    <property type="entry name" value="D-ALANINE--D-ALANINE LIGASE B"/>
    <property type="match status" value="1"/>
</dbReference>
<dbReference type="InterPro" id="IPR013815">
    <property type="entry name" value="ATP_grasp_subdomain_1"/>
</dbReference>
<comment type="cofactor">
    <cofactor evidence="20">
        <name>Mg(2+)</name>
        <dbReference type="ChEBI" id="CHEBI:18420"/>
    </cofactor>
    <cofactor evidence="20">
        <name>Mn(2+)</name>
        <dbReference type="ChEBI" id="CHEBI:29035"/>
    </cofactor>
    <text evidence="20">Binds 2 magnesium or manganese ions per subunit.</text>
</comment>
<dbReference type="PROSITE" id="PS00844">
    <property type="entry name" value="DALA_DALA_LIGASE_2"/>
    <property type="match status" value="1"/>
</dbReference>
<dbReference type="RefSeq" id="WP_123589440.1">
    <property type="nucleotide sequence ID" value="NZ_AYKH01000040.1"/>
</dbReference>
<dbReference type="HAMAP" id="MF_00047">
    <property type="entry name" value="Dala_Dala_lig"/>
    <property type="match status" value="1"/>
</dbReference>
<accession>A0A423PHH0</accession>
<dbReference type="InterPro" id="IPR016185">
    <property type="entry name" value="PreATP-grasp_dom_sf"/>
</dbReference>
<keyword evidence="10 21" id="KW-0547">Nucleotide-binding</keyword>
<name>A0A423PHH0_9GAMM</name>
<evidence type="ECO:0000256" key="3">
    <source>
        <dbReference type="ARBA" id="ARBA00004496"/>
    </source>
</evidence>
<dbReference type="InterPro" id="IPR000291">
    <property type="entry name" value="D-Ala_lig_Van_CS"/>
</dbReference>
<dbReference type="InterPro" id="IPR005905">
    <property type="entry name" value="D_ala_D_ala"/>
</dbReference>
<dbReference type="Gene3D" id="3.30.1490.20">
    <property type="entry name" value="ATP-grasp fold, A domain"/>
    <property type="match status" value="1"/>
</dbReference>
<evidence type="ECO:0000256" key="20">
    <source>
        <dbReference type="PIRSR" id="PIRSR039102-3"/>
    </source>
</evidence>
<dbReference type="Gene3D" id="3.30.470.20">
    <property type="entry name" value="ATP-grasp fold, B domain"/>
    <property type="match status" value="1"/>
</dbReference>
<dbReference type="InterPro" id="IPR011095">
    <property type="entry name" value="Dala_Dala_lig_C"/>
</dbReference>
<organism evidence="23 24">
    <name type="scientific">Salinisphaera orenii MK-B5</name>
    <dbReference type="NCBI Taxonomy" id="856730"/>
    <lineage>
        <taxon>Bacteria</taxon>
        <taxon>Pseudomonadati</taxon>
        <taxon>Pseudomonadota</taxon>
        <taxon>Gammaproteobacteria</taxon>
        <taxon>Salinisphaerales</taxon>
        <taxon>Salinisphaeraceae</taxon>
        <taxon>Salinisphaera</taxon>
    </lineage>
</organism>
<dbReference type="GO" id="GO:0008716">
    <property type="term" value="F:D-alanine-D-alanine ligase activity"/>
    <property type="evidence" value="ECO:0007669"/>
    <property type="project" value="UniProtKB-UniRule"/>
</dbReference>
<dbReference type="GO" id="GO:0009252">
    <property type="term" value="P:peptidoglycan biosynthetic process"/>
    <property type="evidence" value="ECO:0007669"/>
    <property type="project" value="UniProtKB-UniRule"/>
</dbReference>
<keyword evidence="16 18" id="KW-0961">Cell wall biogenesis/degradation</keyword>
<comment type="similarity">
    <text evidence="5 18">Belongs to the D-alanine--D-alanine ligase family.</text>
</comment>
<reference evidence="23 24" key="1">
    <citation type="submission" date="2013-10" db="EMBL/GenBank/DDBJ databases">
        <title>Salinisphaera orenii MK-B5 Genome Sequencing.</title>
        <authorList>
            <person name="Lai Q."/>
            <person name="Li C."/>
            <person name="Shao Z."/>
        </authorList>
    </citation>
    <scope>NUCLEOTIDE SEQUENCE [LARGE SCALE GENOMIC DNA]</scope>
    <source>
        <strain evidence="23 24">MK-B5</strain>
    </source>
</reference>
<keyword evidence="13 18" id="KW-0133">Cell shape</keyword>
<feature type="binding site" evidence="20">
    <location>
        <position position="273"/>
    </location>
    <ligand>
        <name>Mg(2+)</name>
        <dbReference type="ChEBI" id="CHEBI:18420"/>
        <label>1</label>
    </ligand>
</feature>
<evidence type="ECO:0000256" key="18">
    <source>
        <dbReference type="HAMAP-Rule" id="MF_00047"/>
    </source>
</evidence>
<feature type="active site" evidence="19">
    <location>
        <position position="25"/>
    </location>
</feature>
<gene>
    <name evidence="18" type="primary">ddl</name>
    <name evidence="23" type="ORF">SAOR_13810</name>
</gene>
<evidence type="ECO:0000256" key="13">
    <source>
        <dbReference type="ARBA" id="ARBA00022960"/>
    </source>
</evidence>
<evidence type="ECO:0000256" key="17">
    <source>
        <dbReference type="ARBA" id="ARBA00047614"/>
    </source>
</evidence>
<dbReference type="PANTHER" id="PTHR23132">
    <property type="entry name" value="D-ALANINE--D-ALANINE LIGASE"/>
    <property type="match status" value="1"/>
</dbReference>
<dbReference type="PIRSF" id="PIRSF039102">
    <property type="entry name" value="Ddl/VanB"/>
    <property type="match status" value="1"/>
</dbReference>
<feature type="active site" evidence="19">
    <location>
        <position position="284"/>
    </location>
</feature>
<evidence type="ECO:0000256" key="16">
    <source>
        <dbReference type="ARBA" id="ARBA00023316"/>
    </source>
</evidence>
<dbReference type="EMBL" id="AYKH01000040">
    <property type="protein sequence ID" value="ROO25037.1"/>
    <property type="molecule type" value="Genomic_DNA"/>
</dbReference>
<keyword evidence="11 21" id="KW-0067">ATP-binding</keyword>
<dbReference type="FunFam" id="3.30.470.20:FF:000008">
    <property type="entry name" value="D-alanine--D-alanine ligase"/>
    <property type="match status" value="1"/>
</dbReference>
<dbReference type="GO" id="GO:0071555">
    <property type="term" value="P:cell wall organization"/>
    <property type="evidence" value="ECO:0007669"/>
    <property type="project" value="UniProtKB-KW"/>
</dbReference>
<comment type="pathway">
    <text evidence="4 18">Cell wall biogenesis; peptidoglycan biosynthesis.</text>
</comment>
<dbReference type="PROSITE" id="PS00843">
    <property type="entry name" value="DALA_DALA_LIGASE_1"/>
    <property type="match status" value="1"/>
</dbReference>
<dbReference type="GO" id="GO:0005829">
    <property type="term" value="C:cytosol"/>
    <property type="evidence" value="ECO:0007669"/>
    <property type="project" value="TreeGrafter"/>
</dbReference>
<evidence type="ECO:0000256" key="5">
    <source>
        <dbReference type="ARBA" id="ARBA00010871"/>
    </source>
</evidence>
<evidence type="ECO:0000256" key="19">
    <source>
        <dbReference type="PIRSR" id="PIRSR039102-1"/>
    </source>
</evidence>
<evidence type="ECO:0000256" key="7">
    <source>
        <dbReference type="ARBA" id="ARBA00022490"/>
    </source>
</evidence>
<keyword evidence="14 18" id="KW-0573">Peptidoglycan synthesis</keyword>
<comment type="subcellular location">
    <subcellularLocation>
        <location evidence="3 18">Cytoplasm</location>
    </subcellularLocation>
</comment>
<evidence type="ECO:0000256" key="8">
    <source>
        <dbReference type="ARBA" id="ARBA00022598"/>
    </source>
</evidence>
<evidence type="ECO:0000256" key="10">
    <source>
        <dbReference type="ARBA" id="ARBA00022741"/>
    </source>
</evidence>
<comment type="caution">
    <text evidence="23">The sequence shown here is derived from an EMBL/GenBank/DDBJ whole genome shotgun (WGS) entry which is preliminary data.</text>
</comment>
<dbReference type="EC" id="6.3.2.4" evidence="6 18"/>
<evidence type="ECO:0000256" key="12">
    <source>
        <dbReference type="ARBA" id="ARBA00022842"/>
    </source>
</evidence>
<evidence type="ECO:0000256" key="11">
    <source>
        <dbReference type="ARBA" id="ARBA00022840"/>
    </source>
</evidence>
<comment type="function">
    <text evidence="2 18">Cell wall formation.</text>
</comment>
<dbReference type="AlphaFoldDB" id="A0A423PHH0"/>
<evidence type="ECO:0000313" key="24">
    <source>
        <dbReference type="Proteomes" id="UP000283993"/>
    </source>
</evidence>
<feature type="binding site" evidence="20">
    <location>
        <position position="275"/>
    </location>
    <ligand>
        <name>Mg(2+)</name>
        <dbReference type="ChEBI" id="CHEBI:18420"/>
        <label>2</label>
    </ligand>
</feature>
<evidence type="ECO:0000256" key="1">
    <source>
        <dbReference type="ARBA" id="ARBA00001936"/>
    </source>
</evidence>
<comment type="catalytic activity">
    <reaction evidence="17 18">
        <text>2 D-alanine + ATP = D-alanyl-D-alanine + ADP + phosphate + H(+)</text>
        <dbReference type="Rhea" id="RHEA:11224"/>
        <dbReference type="ChEBI" id="CHEBI:15378"/>
        <dbReference type="ChEBI" id="CHEBI:30616"/>
        <dbReference type="ChEBI" id="CHEBI:43474"/>
        <dbReference type="ChEBI" id="CHEBI:57416"/>
        <dbReference type="ChEBI" id="CHEBI:57822"/>
        <dbReference type="ChEBI" id="CHEBI:456216"/>
        <dbReference type="EC" id="6.3.2.4"/>
    </reaction>
</comment>
<evidence type="ECO:0000256" key="14">
    <source>
        <dbReference type="ARBA" id="ARBA00022984"/>
    </source>
</evidence>
<dbReference type="Pfam" id="PF07478">
    <property type="entry name" value="Dala_Dala_lig_C"/>
    <property type="match status" value="1"/>
</dbReference>
<feature type="binding site" evidence="20">
    <location>
        <position position="273"/>
    </location>
    <ligand>
        <name>Mg(2+)</name>
        <dbReference type="ChEBI" id="CHEBI:18420"/>
        <label>2</label>
    </ligand>
</feature>
<sequence length="319" mass="34700">MSARRITDPARFGRVAVLMGGWSSERAVSLDSGAAVAAGLERRGVDVTRVDADRERVLGLAAAGFDRVWLALHGRGGEDGVVQGALELQRLPYTGSGVLACALSMDKVRTKAIWAAQGIPTPAHRVLAPETDSATVVEALGLPLIVKPVHEGSTIGITRVERLEDLEAARREAARFDRDVMAEQYVAGPEYTASILADRALPLIRIEPSSGFYDYEAKYVANDTQYHCPCELPAEREREFSRLALRAFELIGARGWGRVDFMLDDAGQPWFLELNATPGMTSHSLVPMAARAADIDFDELVWRILAATVSPEESNDELA</sequence>
<protein>
    <recommendedName>
        <fullName evidence="6 18">D-alanine--D-alanine ligase</fullName>
        <ecNumber evidence="6 18">6.3.2.4</ecNumber>
    </recommendedName>
    <alternativeName>
        <fullName evidence="18">D-Ala-D-Ala ligase</fullName>
    </alternativeName>
    <alternativeName>
        <fullName evidence="18">D-alanylalanine synthetase</fullName>
    </alternativeName>
</protein>
<dbReference type="UniPathway" id="UPA00219"/>
<dbReference type="Proteomes" id="UP000283993">
    <property type="component" value="Unassembled WGS sequence"/>
</dbReference>
<evidence type="ECO:0000256" key="9">
    <source>
        <dbReference type="ARBA" id="ARBA00022723"/>
    </source>
</evidence>
<feature type="binding site" evidence="20">
    <location>
        <position position="260"/>
    </location>
    <ligand>
        <name>Mg(2+)</name>
        <dbReference type="ChEBI" id="CHEBI:18420"/>
        <label>1</label>
    </ligand>
</feature>
<keyword evidence="8 18" id="KW-0436">Ligase</keyword>
<keyword evidence="12 20" id="KW-0460">Magnesium</keyword>
<dbReference type="InterPro" id="IPR011761">
    <property type="entry name" value="ATP-grasp"/>
</dbReference>
<feature type="domain" description="ATP-grasp" evidence="22">
    <location>
        <begin position="111"/>
        <end position="306"/>
    </location>
</feature>